<proteinExistence type="inferred from homology"/>
<dbReference type="STRING" id="681398.PJIAN_1965"/>
<organism evidence="6 7">
    <name type="scientific">Paludibacter jiangxiensis</name>
    <dbReference type="NCBI Taxonomy" id="681398"/>
    <lineage>
        <taxon>Bacteria</taxon>
        <taxon>Pseudomonadati</taxon>
        <taxon>Bacteroidota</taxon>
        <taxon>Bacteroidia</taxon>
        <taxon>Bacteroidales</taxon>
        <taxon>Paludibacteraceae</taxon>
        <taxon>Paludibacter</taxon>
    </lineage>
</organism>
<evidence type="ECO:0000313" key="6">
    <source>
        <dbReference type="EMBL" id="GAT62372.1"/>
    </source>
</evidence>
<dbReference type="AlphaFoldDB" id="A0A170Z6N5"/>
<evidence type="ECO:0000256" key="5">
    <source>
        <dbReference type="HAMAP-Rule" id="MF_00374"/>
    </source>
</evidence>
<keyword evidence="2 5" id="KW-0689">Ribosomal protein</keyword>
<dbReference type="Proteomes" id="UP000076586">
    <property type="component" value="Unassembled WGS sequence"/>
</dbReference>
<reference evidence="7" key="2">
    <citation type="journal article" date="2017" name="Genome Announc.">
        <title>Draft genome sequence of Paludibacter jiangxiensis NM7(T), a propionate-producing fermentative bacterium.</title>
        <authorList>
            <person name="Qiu Y.-L."/>
            <person name="Tourlousse D.M."/>
            <person name="Matsuura N."/>
            <person name="Ohashi A."/>
            <person name="Sekiguchi Y."/>
        </authorList>
    </citation>
    <scope>NUCLEOTIDE SEQUENCE [LARGE SCALE GENOMIC DNA]</scope>
    <source>
        <strain evidence="7">NM7</strain>
    </source>
</reference>
<dbReference type="Pfam" id="PF00831">
    <property type="entry name" value="Ribosomal_L29"/>
    <property type="match status" value="1"/>
</dbReference>
<dbReference type="GO" id="GO:0005840">
    <property type="term" value="C:ribosome"/>
    <property type="evidence" value="ECO:0007669"/>
    <property type="project" value="UniProtKB-KW"/>
</dbReference>
<dbReference type="PROSITE" id="PS00579">
    <property type="entry name" value="RIBOSOMAL_L29"/>
    <property type="match status" value="1"/>
</dbReference>
<dbReference type="CDD" id="cd00427">
    <property type="entry name" value="Ribosomal_L29_HIP"/>
    <property type="match status" value="1"/>
</dbReference>
<dbReference type="SUPFAM" id="SSF46561">
    <property type="entry name" value="Ribosomal protein L29 (L29p)"/>
    <property type="match status" value="1"/>
</dbReference>
<dbReference type="GO" id="GO:0006412">
    <property type="term" value="P:translation"/>
    <property type="evidence" value="ECO:0007669"/>
    <property type="project" value="UniProtKB-UniRule"/>
</dbReference>
<dbReference type="Gene3D" id="1.10.287.310">
    <property type="match status" value="1"/>
</dbReference>
<dbReference type="InterPro" id="IPR018254">
    <property type="entry name" value="Ribosomal_uL29_CS"/>
</dbReference>
<dbReference type="GO" id="GO:1990904">
    <property type="term" value="C:ribonucleoprotein complex"/>
    <property type="evidence" value="ECO:0007669"/>
    <property type="project" value="UniProtKB-KW"/>
</dbReference>
<evidence type="ECO:0000256" key="2">
    <source>
        <dbReference type="ARBA" id="ARBA00022980"/>
    </source>
</evidence>
<dbReference type="EMBL" id="BDCR01000001">
    <property type="protein sequence ID" value="GAT62372.1"/>
    <property type="molecule type" value="Genomic_DNA"/>
</dbReference>
<comment type="caution">
    <text evidence="6">The sequence shown here is derived from an EMBL/GenBank/DDBJ whole genome shotgun (WGS) entry which is preliminary data.</text>
</comment>
<dbReference type="NCBIfam" id="TIGR00012">
    <property type="entry name" value="L29"/>
    <property type="match status" value="1"/>
</dbReference>
<dbReference type="RefSeq" id="WP_068702496.1">
    <property type="nucleotide sequence ID" value="NZ_BDCR01000001.1"/>
</dbReference>
<evidence type="ECO:0000256" key="1">
    <source>
        <dbReference type="ARBA" id="ARBA00009254"/>
    </source>
</evidence>
<gene>
    <name evidence="5" type="primary">rpmC</name>
    <name evidence="6" type="ORF">PJIAN_1965</name>
</gene>
<keyword evidence="7" id="KW-1185">Reference proteome</keyword>
<keyword evidence="3 5" id="KW-0687">Ribonucleoprotein</keyword>
<comment type="similarity">
    <text evidence="1 5">Belongs to the universal ribosomal protein uL29 family.</text>
</comment>
<dbReference type="InterPro" id="IPR036049">
    <property type="entry name" value="Ribosomal_uL29_sf"/>
</dbReference>
<reference evidence="7" key="1">
    <citation type="submission" date="2016-04" db="EMBL/GenBank/DDBJ databases">
        <title>Draft genome sequence of Paludibacter jiangxiensis strain NM7.</title>
        <authorList>
            <person name="Qiu Y."/>
            <person name="Matsuura N."/>
            <person name="Ohashi A."/>
            <person name="Tourlousse M.D."/>
            <person name="Sekiguchi Y."/>
        </authorList>
    </citation>
    <scope>NUCLEOTIDE SEQUENCE [LARGE SCALE GENOMIC DNA]</scope>
    <source>
        <strain evidence="7">NM7</strain>
    </source>
</reference>
<sequence length="64" mass="7594">MKTREIKELSVKELQERLDNDKAILSRLKLNHTISPLDNPMQIRDVRKQIARVATELKLRENKQ</sequence>
<protein>
    <recommendedName>
        <fullName evidence="4 5">Large ribosomal subunit protein uL29</fullName>
    </recommendedName>
</protein>
<dbReference type="InterPro" id="IPR001854">
    <property type="entry name" value="Ribosomal_uL29"/>
</dbReference>
<accession>A0A170Z6N5</accession>
<dbReference type="HAMAP" id="MF_00374">
    <property type="entry name" value="Ribosomal_uL29"/>
    <property type="match status" value="1"/>
</dbReference>
<dbReference type="GO" id="GO:0003735">
    <property type="term" value="F:structural constituent of ribosome"/>
    <property type="evidence" value="ECO:0007669"/>
    <property type="project" value="InterPro"/>
</dbReference>
<name>A0A170Z6N5_9BACT</name>
<evidence type="ECO:0000256" key="3">
    <source>
        <dbReference type="ARBA" id="ARBA00023274"/>
    </source>
</evidence>
<evidence type="ECO:0000256" key="4">
    <source>
        <dbReference type="ARBA" id="ARBA00035204"/>
    </source>
</evidence>
<evidence type="ECO:0000313" key="7">
    <source>
        <dbReference type="Proteomes" id="UP000076586"/>
    </source>
</evidence>
<dbReference type="OrthoDB" id="5296761at2"/>